<keyword evidence="3" id="KW-0812">Transmembrane</keyword>
<reference evidence="5 6" key="1">
    <citation type="submission" date="2015-02" db="EMBL/GenBank/DDBJ databases">
        <title>Draft genome sequences of ten Microbacterium spp. with emphasis on heavy metal contaminated environments.</title>
        <authorList>
            <person name="Corretto E."/>
        </authorList>
    </citation>
    <scope>NUCLEOTIDE SEQUENCE [LARGE SCALE GENOMIC DNA]</scope>
    <source>
        <strain evidence="5 6">DSM 18659</strain>
    </source>
</reference>
<gene>
    <name evidence="5" type="ORF">RR49_00089</name>
</gene>
<feature type="domain" description="Fibronectin type-III" evidence="4">
    <location>
        <begin position="532"/>
        <end position="623"/>
    </location>
</feature>
<feature type="transmembrane region" description="Helical" evidence="3">
    <location>
        <begin position="816"/>
        <end position="849"/>
    </location>
</feature>
<evidence type="ECO:0000256" key="2">
    <source>
        <dbReference type="ARBA" id="ARBA00023326"/>
    </source>
</evidence>
<dbReference type="PATRIC" id="fig|400772.4.peg.109"/>
<dbReference type="SUPFAM" id="SSF49373">
    <property type="entry name" value="Invasin/intimin cell-adhesion fragments"/>
    <property type="match status" value="1"/>
</dbReference>
<evidence type="ECO:0000313" key="6">
    <source>
        <dbReference type="Proteomes" id="UP000033451"/>
    </source>
</evidence>
<sequence>MAAPALAQNAAPYRDCTALPPNLVDNCGFEQAPVGDEIVPGWGVTFGDGSEPALTLGPTTELPHSGSGVLVFQPAGGNDPDTVTQSLPHLQPSSTYQFGVWWYGGVVTPESIPDSSGTFDAYVDGVVGGTQYAVKKTSEDTYAPGWSFSMVNFTTAASGTPRIVLSASGASTYVRVDDVAVAQVPSAPVAPTNVSATAGDASATVSFHAPANTGGLPITAYTVTSSPGGLTSVGCTSSPCTVSGLTNGTPYTFTVTASNLAGTSPASSASSSVTPAAEQSITFAQPETQTYGTPFTAVATSDSDLPVTFSSTTDAVCTVTLSGVTTFHANGTCTIDADQAGNDAFLPATTVERSFQVDPGTPGAPTITSVTTASGSVTVSFTPPTETGGSPIVGYLVSAGQRSQECDASPCTVSGLVNGSAYEVSVAAQNELNTGPAAQYEGTVTPLATQTIEFANPGSLPFTMTANLMARATSDLPVTFTTLTPDVCTVTRAGGLTPVSAGDCTIAAHQDGDDATAPAPEVDQTFSITAVASDAVRLSEGWSGDTTVSIAFAPPVNTGGAPILSYSVTARGGTAPVTISCAGSPCTITGLVNGTAYTVAVVPVTSAGNGASVFYRGRLTPHGSQTISVVGAPESGYTGTSVTLAATATSGLPVTAELGDAGDPGACSVSGLTISLLTPGTCVVGLIQAGDAAYSHAVPVVVSIVVTTAPASALTVPSGPVTTGSDQTFTASGLLPGTDATFVLHSNPIVLGTVTVSSTGVATLTTALPSGVTGSHTVIVTGTSADGTAVTLSQGITIADPAATLPRTGAPDLSGLLVLAGAALLVLAGAALLVLAGAALLGGAVLLLMTRRRRAH</sequence>
<dbReference type="SMART" id="SM00060">
    <property type="entry name" value="FN3"/>
    <property type="match status" value="3"/>
</dbReference>
<dbReference type="Pfam" id="PF00041">
    <property type="entry name" value="fn3"/>
    <property type="match status" value="3"/>
</dbReference>
<dbReference type="GO" id="GO:0000272">
    <property type="term" value="P:polysaccharide catabolic process"/>
    <property type="evidence" value="ECO:0007669"/>
    <property type="project" value="UniProtKB-KW"/>
</dbReference>
<dbReference type="GO" id="GO:0016798">
    <property type="term" value="F:hydrolase activity, acting on glycosyl bonds"/>
    <property type="evidence" value="ECO:0007669"/>
    <property type="project" value="UniProtKB-KW"/>
</dbReference>
<feature type="domain" description="Fibronectin type-III" evidence="4">
    <location>
        <begin position="187"/>
        <end position="277"/>
    </location>
</feature>
<dbReference type="SUPFAM" id="SSF49265">
    <property type="entry name" value="Fibronectin type III"/>
    <property type="match status" value="2"/>
</dbReference>
<dbReference type="STRING" id="400772.RR49_00089"/>
<evidence type="ECO:0000256" key="3">
    <source>
        <dbReference type="SAM" id="Phobius"/>
    </source>
</evidence>
<dbReference type="Gene3D" id="2.60.40.1080">
    <property type="match status" value="1"/>
</dbReference>
<dbReference type="AlphaFoldDB" id="A0A0F0LYS7"/>
<feature type="domain" description="Fibronectin type-III" evidence="4">
    <location>
        <begin position="361"/>
        <end position="449"/>
    </location>
</feature>
<dbReference type="RefSeq" id="WP_048809498.1">
    <property type="nucleotide sequence ID" value="NZ_JYIY01000032.1"/>
</dbReference>
<dbReference type="Gene3D" id="2.60.40.10">
    <property type="entry name" value="Immunoglobulins"/>
    <property type="match status" value="3"/>
</dbReference>
<dbReference type="InterPro" id="IPR036116">
    <property type="entry name" value="FN3_sf"/>
</dbReference>
<dbReference type="InterPro" id="IPR013783">
    <property type="entry name" value="Ig-like_fold"/>
</dbReference>
<dbReference type="Proteomes" id="UP000033451">
    <property type="component" value="Unassembled WGS sequence"/>
</dbReference>
<dbReference type="InterPro" id="IPR003961">
    <property type="entry name" value="FN3_dom"/>
</dbReference>
<keyword evidence="1" id="KW-0326">Glycosidase</keyword>
<protein>
    <submittedName>
        <fullName evidence="5">Fibronectin type III domain protein</fullName>
    </submittedName>
</protein>
<keyword evidence="3" id="KW-1133">Transmembrane helix</keyword>
<evidence type="ECO:0000256" key="1">
    <source>
        <dbReference type="ARBA" id="ARBA00023295"/>
    </source>
</evidence>
<keyword evidence="2" id="KW-0624">Polysaccharide degradation</keyword>
<dbReference type="PANTHER" id="PTHR34720">
    <property type="entry name" value="MICROCYSTIN DEPENDENT PROTEIN"/>
    <property type="match status" value="1"/>
</dbReference>
<evidence type="ECO:0000313" key="5">
    <source>
        <dbReference type="EMBL" id="KJL45113.1"/>
    </source>
</evidence>
<dbReference type="CDD" id="cd00063">
    <property type="entry name" value="FN3"/>
    <property type="match status" value="3"/>
</dbReference>
<proteinExistence type="predicted"/>
<dbReference type="PANTHER" id="PTHR34720:SF9">
    <property type="entry name" value="BLR4714 PROTEIN"/>
    <property type="match status" value="1"/>
</dbReference>
<organism evidence="5 6">
    <name type="scientific">Microbacterium ginsengisoli</name>
    <dbReference type="NCBI Taxonomy" id="400772"/>
    <lineage>
        <taxon>Bacteria</taxon>
        <taxon>Bacillati</taxon>
        <taxon>Actinomycetota</taxon>
        <taxon>Actinomycetes</taxon>
        <taxon>Micrococcales</taxon>
        <taxon>Microbacteriaceae</taxon>
        <taxon>Microbacterium</taxon>
    </lineage>
</organism>
<dbReference type="InterPro" id="IPR008964">
    <property type="entry name" value="Invasin/intimin_cell_adhesion"/>
</dbReference>
<name>A0A0F0LYS7_9MICO</name>
<keyword evidence="2" id="KW-0119">Carbohydrate metabolism</keyword>
<dbReference type="EMBL" id="JYIY01000032">
    <property type="protein sequence ID" value="KJL45113.1"/>
    <property type="molecule type" value="Genomic_DNA"/>
</dbReference>
<keyword evidence="6" id="KW-1185">Reference proteome</keyword>
<keyword evidence="1" id="KW-0378">Hydrolase</keyword>
<comment type="caution">
    <text evidence="5">The sequence shown here is derived from an EMBL/GenBank/DDBJ whole genome shotgun (WGS) entry which is preliminary data.</text>
</comment>
<accession>A0A0F0LYS7</accession>
<dbReference type="OrthoDB" id="3187809at2"/>
<evidence type="ECO:0000259" key="4">
    <source>
        <dbReference type="PROSITE" id="PS50853"/>
    </source>
</evidence>
<keyword evidence="3" id="KW-0472">Membrane</keyword>
<dbReference type="Gene3D" id="2.60.120.260">
    <property type="entry name" value="Galactose-binding domain-like"/>
    <property type="match status" value="1"/>
</dbReference>
<dbReference type="PROSITE" id="PS50853">
    <property type="entry name" value="FN3"/>
    <property type="match status" value="3"/>
</dbReference>